<dbReference type="AlphaFoldDB" id="A0A9J5W2R5"/>
<accession>A0A9J5W2R5</accession>
<evidence type="ECO:0000256" key="1">
    <source>
        <dbReference type="SAM" id="Coils"/>
    </source>
</evidence>
<proteinExistence type="predicted"/>
<sequence length="214" mass="24266">MKSDGSCLSIYGSSGTPFDDAMICREIDVCVMVPLDSINSRRTGFGLLIVREGSSIHWIKELLNAGSFLIARLWCTIMVLEEYLVSHLSPRASRKSRIMAKTPEKEEERKGNAPLMNLPVLEEETEGKKMESEIPERAFLSDFPKKSRTRRIKKAGICTKLAKLESGLEKNHSASLEKHIINLDDNNDEEEEEEELETQIDKKIDSSHWKVALM</sequence>
<protein>
    <submittedName>
        <fullName evidence="2">Uncharacterized protein</fullName>
    </submittedName>
</protein>
<keyword evidence="3" id="KW-1185">Reference proteome</keyword>
<reference evidence="2 3" key="1">
    <citation type="submission" date="2020-09" db="EMBL/GenBank/DDBJ databases">
        <title>De no assembly of potato wild relative species, Solanum commersonii.</title>
        <authorList>
            <person name="Cho K."/>
        </authorList>
    </citation>
    <scope>NUCLEOTIDE SEQUENCE [LARGE SCALE GENOMIC DNA]</scope>
    <source>
        <strain evidence="2">LZ3.2</strain>
        <tissue evidence="2">Leaf</tissue>
    </source>
</reference>
<keyword evidence="1" id="KW-0175">Coiled coil</keyword>
<evidence type="ECO:0000313" key="3">
    <source>
        <dbReference type="Proteomes" id="UP000824120"/>
    </source>
</evidence>
<evidence type="ECO:0000313" key="2">
    <source>
        <dbReference type="EMBL" id="KAG5569705.1"/>
    </source>
</evidence>
<feature type="coiled-coil region" evidence="1">
    <location>
        <begin position="173"/>
        <end position="206"/>
    </location>
</feature>
<dbReference type="EMBL" id="JACXVP010000012">
    <property type="protein sequence ID" value="KAG5569705.1"/>
    <property type="molecule type" value="Genomic_DNA"/>
</dbReference>
<comment type="caution">
    <text evidence="2">The sequence shown here is derived from an EMBL/GenBank/DDBJ whole genome shotgun (WGS) entry which is preliminary data.</text>
</comment>
<name>A0A9J5W2R5_SOLCO</name>
<organism evidence="2 3">
    <name type="scientific">Solanum commersonii</name>
    <name type="common">Commerson's wild potato</name>
    <name type="synonym">Commerson's nightshade</name>
    <dbReference type="NCBI Taxonomy" id="4109"/>
    <lineage>
        <taxon>Eukaryota</taxon>
        <taxon>Viridiplantae</taxon>
        <taxon>Streptophyta</taxon>
        <taxon>Embryophyta</taxon>
        <taxon>Tracheophyta</taxon>
        <taxon>Spermatophyta</taxon>
        <taxon>Magnoliopsida</taxon>
        <taxon>eudicotyledons</taxon>
        <taxon>Gunneridae</taxon>
        <taxon>Pentapetalae</taxon>
        <taxon>asterids</taxon>
        <taxon>lamiids</taxon>
        <taxon>Solanales</taxon>
        <taxon>Solanaceae</taxon>
        <taxon>Solanoideae</taxon>
        <taxon>Solaneae</taxon>
        <taxon>Solanum</taxon>
    </lineage>
</organism>
<gene>
    <name evidence="2" type="ORF">H5410_059471</name>
</gene>
<dbReference type="Proteomes" id="UP000824120">
    <property type="component" value="Chromosome 12"/>
</dbReference>